<comment type="catalytic activity">
    <reaction evidence="10">
        <text>isopentenyl diphosphate = dimethylallyl diphosphate</text>
        <dbReference type="Rhea" id="RHEA:23284"/>
        <dbReference type="ChEBI" id="CHEBI:57623"/>
        <dbReference type="ChEBI" id="CHEBI:128769"/>
        <dbReference type="EC" id="5.3.3.2"/>
    </reaction>
</comment>
<evidence type="ECO:0000256" key="8">
    <source>
        <dbReference type="ARBA" id="ARBA00023229"/>
    </source>
</evidence>
<keyword evidence="8 10" id="KW-0414">Isoprene biosynthesis</keyword>
<dbReference type="PROSITE" id="PS51462">
    <property type="entry name" value="NUDIX"/>
    <property type="match status" value="1"/>
</dbReference>
<evidence type="ECO:0000256" key="2">
    <source>
        <dbReference type="ARBA" id="ARBA00007579"/>
    </source>
</evidence>
<evidence type="ECO:0000256" key="7">
    <source>
        <dbReference type="ARBA" id="ARBA00023211"/>
    </source>
</evidence>
<evidence type="ECO:0000256" key="4">
    <source>
        <dbReference type="ARBA" id="ARBA00022490"/>
    </source>
</evidence>
<reference evidence="14 16" key="2">
    <citation type="submission" date="2019-03" db="EMBL/GenBank/DDBJ databases">
        <title>Genomic Encyclopedia of Type Strains, Phase IV (KMG-IV): sequencing the most valuable type-strain genomes for metagenomic binning, comparative biology and taxonomic classification.</title>
        <authorList>
            <person name="Goeker M."/>
        </authorList>
    </citation>
    <scope>NUCLEOTIDE SEQUENCE [LARGE SCALE GENOMIC DNA]</scope>
    <source>
        <strain evidence="14 16">DSM 203</strain>
    </source>
</reference>
<feature type="binding site" evidence="10">
    <location>
        <position position="134"/>
    </location>
    <ligand>
        <name>Mn(2+)</name>
        <dbReference type="ChEBI" id="CHEBI:29035"/>
    </ligand>
</feature>
<feature type="domain" description="Nudix hydrolase" evidence="12">
    <location>
        <begin position="49"/>
        <end position="182"/>
    </location>
</feature>
<comment type="function">
    <text evidence="10">Catalyzes the 1,3-allylic rearrangement of the homoallylic substrate isopentenyl (IPP) to its highly electrophilic allylic isomer, dimethylallyl diphosphate (DMAPP).</text>
</comment>
<feature type="binding site" evidence="10">
    <location>
        <position position="132"/>
    </location>
    <ligand>
        <name>Mn(2+)</name>
        <dbReference type="ChEBI" id="CHEBI:29035"/>
    </ligand>
</feature>
<comment type="cofactor">
    <cofactor evidence="10">
        <name>Mg(2+)</name>
        <dbReference type="ChEBI" id="CHEBI:18420"/>
    </cofactor>
    <text evidence="10">Binds 1 Mg(2+) ion per subunit. The magnesium ion binds only when substrate is bound.</text>
</comment>
<evidence type="ECO:0000313" key="16">
    <source>
        <dbReference type="Proteomes" id="UP000295247"/>
    </source>
</evidence>
<dbReference type="RefSeq" id="WP_062272594.1">
    <property type="nucleotide sequence ID" value="NZ_LSYU01000029.1"/>
</dbReference>
<dbReference type="InterPro" id="IPR000086">
    <property type="entry name" value="NUDIX_hydrolase_dom"/>
</dbReference>
<dbReference type="InterPro" id="IPR011876">
    <property type="entry name" value="IsopentenylPP_isomerase_typ1"/>
</dbReference>
<dbReference type="PIRSF" id="PIRSF018427">
    <property type="entry name" value="Isopntndiph_ism"/>
    <property type="match status" value="1"/>
</dbReference>
<evidence type="ECO:0000313" key="13">
    <source>
        <dbReference type="EMBL" id="KXX65816.1"/>
    </source>
</evidence>
<feature type="active site" evidence="10 11">
    <location>
        <position position="134"/>
    </location>
</feature>
<evidence type="ECO:0000256" key="9">
    <source>
        <dbReference type="ARBA" id="ARBA00023235"/>
    </source>
</evidence>
<gene>
    <name evidence="10" type="primary">idi</name>
    <name evidence="13" type="ORF">AY586_08595</name>
    <name evidence="14" type="ORF">EDC29_102292</name>
</gene>
<comment type="subcellular location">
    <subcellularLocation>
        <location evidence="10">Cytoplasm</location>
    </subcellularLocation>
</comment>
<keyword evidence="5 10" id="KW-0479">Metal-binding</keyword>
<evidence type="ECO:0000313" key="15">
    <source>
        <dbReference type="Proteomes" id="UP000075766"/>
    </source>
</evidence>
<dbReference type="InterPro" id="IPR015797">
    <property type="entry name" value="NUDIX_hydrolase-like_dom_sf"/>
</dbReference>
<keyword evidence="7 10" id="KW-0464">Manganese</keyword>
<dbReference type="UniPathway" id="UPA00059">
    <property type="reaction ID" value="UER00104"/>
</dbReference>
<dbReference type="PANTHER" id="PTHR10885:SF0">
    <property type="entry name" value="ISOPENTENYL-DIPHOSPHATE DELTA-ISOMERASE"/>
    <property type="match status" value="1"/>
</dbReference>
<dbReference type="NCBIfam" id="TIGR02150">
    <property type="entry name" value="IPP_isom_1"/>
    <property type="match status" value="1"/>
</dbReference>
<evidence type="ECO:0000256" key="6">
    <source>
        <dbReference type="ARBA" id="ARBA00022842"/>
    </source>
</evidence>
<comment type="pathway">
    <text evidence="1 10">Isoprenoid biosynthesis; dimethylallyl diphosphate biosynthesis; dimethylallyl diphosphate from isopentenyl diphosphate: step 1/1.</text>
</comment>
<dbReference type="Proteomes" id="UP000075766">
    <property type="component" value="Unassembled WGS sequence"/>
</dbReference>
<evidence type="ECO:0000259" key="12">
    <source>
        <dbReference type="PROSITE" id="PS51462"/>
    </source>
</evidence>
<comment type="similarity">
    <text evidence="2 10">Belongs to the IPP isomerase type 1 family.</text>
</comment>
<evidence type="ECO:0000256" key="1">
    <source>
        <dbReference type="ARBA" id="ARBA00004826"/>
    </source>
</evidence>
<name>A0A4R4AI14_MARGR</name>
<keyword evidence="15" id="KW-1185">Reference proteome</keyword>
<protein>
    <recommendedName>
        <fullName evidence="3 10">Isopentenyl-diphosphate Delta-isomerase</fullName>
        <shortName evidence="10">IPP isomerase</shortName>
        <ecNumber evidence="3 10">5.3.3.2</ecNumber>
    </recommendedName>
    <alternativeName>
        <fullName evidence="10">IPP:DMAPP isomerase</fullName>
    </alternativeName>
    <alternativeName>
        <fullName evidence="10">Isopentenyl pyrophosphate isomerase</fullName>
    </alternativeName>
</protein>
<feature type="active site" evidence="10 11">
    <location>
        <position position="86"/>
    </location>
</feature>
<comment type="caution">
    <text evidence="14">The sequence shown here is derived from an EMBL/GenBank/DDBJ whole genome shotgun (WGS) entry which is preliminary data.</text>
</comment>
<dbReference type="InterPro" id="IPR056375">
    <property type="entry name" value="Idi_bact"/>
</dbReference>
<dbReference type="SUPFAM" id="SSF55811">
    <property type="entry name" value="Nudix"/>
    <property type="match status" value="1"/>
</dbReference>
<dbReference type="HAMAP" id="MF_00202">
    <property type="entry name" value="Idi"/>
    <property type="match status" value="1"/>
</dbReference>
<dbReference type="GO" id="GO:0009240">
    <property type="term" value="P:isopentenyl diphosphate biosynthetic process"/>
    <property type="evidence" value="ECO:0007669"/>
    <property type="project" value="TreeGrafter"/>
</dbReference>
<dbReference type="GO" id="GO:0004452">
    <property type="term" value="F:isopentenyl-diphosphate delta-isomerase activity"/>
    <property type="evidence" value="ECO:0007669"/>
    <property type="project" value="UniProtKB-UniRule"/>
</dbReference>
<comment type="cofactor">
    <cofactor evidence="10">
        <name>Mn(2+)</name>
        <dbReference type="ChEBI" id="CHEBI:29035"/>
    </cofactor>
    <text evidence="10">Binds 1 Mn(2+) ion per subunit.</text>
</comment>
<reference evidence="13 15" key="1">
    <citation type="submission" date="2016-02" db="EMBL/GenBank/DDBJ databases">
        <title>Genome sequence of Marichromatium gracile YL-28, a purple sulfur bacterium.</title>
        <authorList>
            <person name="Zhao C."/>
            <person name="Hong X."/>
            <person name="Chen S."/>
            <person name="Yang S."/>
        </authorList>
    </citation>
    <scope>NUCLEOTIDE SEQUENCE [LARGE SCALE GENOMIC DNA]</scope>
    <source>
        <strain evidence="13 15">YL28</strain>
    </source>
</reference>
<evidence type="ECO:0000256" key="10">
    <source>
        <dbReference type="HAMAP-Rule" id="MF_00202"/>
    </source>
</evidence>
<dbReference type="NCBIfam" id="NF002995">
    <property type="entry name" value="PRK03759.1"/>
    <property type="match status" value="1"/>
</dbReference>
<evidence type="ECO:0000256" key="3">
    <source>
        <dbReference type="ARBA" id="ARBA00012057"/>
    </source>
</evidence>
<feature type="binding site" evidence="10">
    <location>
        <position position="106"/>
    </location>
    <ligand>
        <name>Mg(2+)</name>
        <dbReference type="ChEBI" id="CHEBI:18420"/>
    </ligand>
</feature>
<dbReference type="CDD" id="cd02885">
    <property type="entry name" value="NUDIX_IPP_Isomerase"/>
    <property type="match status" value="1"/>
</dbReference>
<evidence type="ECO:0000313" key="14">
    <source>
        <dbReference type="EMBL" id="TCW38399.1"/>
    </source>
</evidence>
<dbReference type="AlphaFoldDB" id="A0A4R4AI14"/>
<dbReference type="GO" id="GO:0005737">
    <property type="term" value="C:cytoplasm"/>
    <property type="evidence" value="ECO:0007669"/>
    <property type="project" value="UniProtKB-SubCell"/>
</dbReference>
<keyword evidence="9 10" id="KW-0413">Isomerase</keyword>
<dbReference type="PANTHER" id="PTHR10885">
    <property type="entry name" value="ISOPENTENYL-DIPHOSPHATE DELTA-ISOMERASE"/>
    <property type="match status" value="1"/>
</dbReference>
<organism evidence="14 16">
    <name type="scientific">Marichromatium gracile</name>
    <name type="common">Chromatium gracile</name>
    <dbReference type="NCBI Taxonomy" id="1048"/>
    <lineage>
        <taxon>Bacteria</taxon>
        <taxon>Pseudomonadati</taxon>
        <taxon>Pseudomonadota</taxon>
        <taxon>Gammaproteobacteria</taxon>
        <taxon>Chromatiales</taxon>
        <taxon>Chromatiaceae</taxon>
        <taxon>Marichromatium</taxon>
    </lineage>
</organism>
<keyword evidence="6 10" id="KW-0460">Magnesium</keyword>
<dbReference type="Proteomes" id="UP000295247">
    <property type="component" value="Unassembled WGS sequence"/>
</dbReference>
<dbReference type="GO" id="GO:0050992">
    <property type="term" value="P:dimethylallyl diphosphate biosynthetic process"/>
    <property type="evidence" value="ECO:0007669"/>
    <property type="project" value="UniProtKB-UniRule"/>
</dbReference>
<dbReference type="EMBL" id="SMDC01000002">
    <property type="protein sequence ID" value="TCW38399.1"/>
    <property type="molecule type" value="Genomic_DNA"/>
</dbReference>
<feature type="binding site" evidence="10">
    <location>
        <position position="45"/>
    </location>
    <ligand>
        <name>Mn(2+)</name>
        <dbReference type="ChEBI" id="CHEBI:29035"/>
    </ligand>
</feature>
<dbReference type="Pfam" id="PF00293">
    <property type="entry name" value="NUDIX"/>
    <property type="match status" value="1"/>
</dbReference>
<keyword evidence="4 10" id="KW-0963">Cytoplasm</keyword>
<evidence type="ECO:0000256" key="11">
    <source>
        <dbReference type="PIRSR" id="PIRSR018427-1"/>
    </source>
</evidence>
<feature type="binding site" evidence="10">
    <location>
        <position position="51"/>
    </location>
    <ligand>
        <name>Mn(2+)</name>
        <dbReference type="ChEBI" id="CHEBI:29035"/>
    </ligand>
</feature>
<accession>A0A4R4AI14</accession>
<dbReference type="EC" id="5.3.3.2" evidence="3 10"/>
<dbReference type="EMBL" id="LSYU01000029">
    <property type="protein sequence ID" value="KXX65816.1"/>
    <property type="molecule type" value="Genomic_DNA"/>
</dbReference>
<feature type="binding site" evidence="10">
    <location>
        <position position="88"/>
    </location>
    <ligand>
        <name>Mn(2+)</name>
        <dbReference type="ChEBI" id="CHEBI:29035"/>
    </ligand>
</feature>
<dbReference type="Gene3D" id="3.90.79.10">
    <property type="entry name" value="Nucleoside Triphosphate Pyrophosphohydrolase"/>
    <property type="match status" value="1"/>
</dbReference>
<sequence>MTAQVLPPLNAAELEQVARRDASEQLIVVDREDREIGPAGKLEVHVDGRLHRAFSILVFNTRGELLLQRRADAKYHFANRWSNTCCGHPRPGETTVAGAGRRLKEEFGFRVPLTERNELIYRAEDQASGLIEHEYLHIYHGHFTDDPQPDPSEVGAWRWMSVAAIRRALRMHPEWFTPWFAILVDRLLPPED</sequence>
<proteinExistence type="inferred from homology"/>
<evidence type="ECO:0000256" key="5">
    <source>
        <dbReference type="ARBA" id="ARBA00022723"/>
    </source>
</evidence>
<dbReference type="GO" id="GO:0046872">
    <property type="term" value="F:metal ion binding"/>
    <property type="evidence" value="ECO:0007669"/>
    <property type="project" value="UniProtKB-KW"/>
</dbReference>